<proteinExistence type="inferred from homology"/>
<dbReference type="SUPFAM" id="SSF52440">
    <property type="entry name" value="PreATP-grasp domain"/>
    <property type="match status" value="1"/>
</dbReference>
<dbReference type="PROSITE" id="PS50975">
    <property type="entry name" value="ATP_GRASP"/>
    <property type="match status" value="1"/>
</dbReference>
<name>A0A847R8G9_9GAMM</name>
<protein>
    <recommendedName>
        <fullName evidence="4 5">N5-carboxyaminoimidazole ribonucleotide synthase</fullName>
        <shortName evidence="4 5">N5-CAIR synthase</shortName>
        <ecNumber evidence="4 5">6.3.4.18</ecNumber>
    </recommendedName>
    <alternativeName>
        <fullName evidence="4 5">5-(carboxyamino)imidazole ribonucleotide synthetase</fullName>
    </alternativeName>
</protein>
<comment type="pathway">
    <text evidence="4 5">Purine metabolism; IMP biosynthesis via de novo pathway; 5-amino-1-(5-phospho-D-ribosyl)imidazole-4-carboxylate from 5-amino-1-(5-phospho-D-ribosyl)imidazole (N5-CAIR route): step 1/2.</text>
</comment>
<keyword evidence="8" id="KW-1185">Reference proteome</keyword>
<evidence type="ECO:0000259" key="6">
    <source>
        <dbReference type="PROSITE" id="PS50975"/>
    </source>
</evidence>
<evidence type="ECO:0000256" key="1">
    <source>
        <dbReference type="ARBA" id="ARBA00022741"/>
    </source>
</evidence>
<evidence type="ECO:0000256" key="4">
    <source>
        <dbReference type="HAMAP-Rule" id="MF_01928"/>
    </source>
</evidence>
<dbReference type="GO" id="GO:0005524">
    <property type="term" value="F:ATP binding"/>
    <property type="evidence" value="ECO:0007669"/>
    <property type="project" value="UniProtKB-UniRule"/>
</dbReference>
<feature type="binding site" evidence="4">
    <location>
        <position position="120"/>
    </location>
    <ligand>
        <name>ATP</name>
        <dbReference type="ChEBI" id="CHEBI:30616"/>
    </ligand>
</feature>
<dbReference type="Gene3D" id="3.40.50.20">
    <property type="match status" value="1"/>
</dbReference>
<gene>
    <name evidence="4 5 7" type="primary">purK</name>
    <name evidence="7" type="ORF">HGG82_14290</name>
</gene>
<dbReference type="GO" id="GO:0005829">
    <property type="term" value="C:cytosol"/>
    <property type="evidence" value="ECO:0007669"/>
    <property type="project" value="TreeGrafter"/>
</dbReference>
<dbReference type="NCBIfam" id="NF004678">
    <property type="entry name" value="PRK06019.1-4"/>
    <property type="match status" value="1"/>
</dbReference>
<comment type="subunit">
    <text evidence="4 5">Homodimer.</text>
</comment>
<dbReference type="InterPro" id="IPR040686">
    <property type="entry name" value="PurK_C"/>
</dbReference>
<accession>A0A847R8G9</accession>
<evidence type="ECO:0000256" key="3">
    <source>
        <dbReference type="ARBA" id="ARBA00022840"/>
    </source>
</evidence>
<evidence type="ECO:0000313" key="7">
    <source>
        <dbReference type="EMBL" id="NLQ18773.1"/>
    </source>
</evidence>
<feature type="binding site" evidence="4">
    <location>
        <begin position="125"/>
        <end position="131"/>
    </location>
    <ligand>
        <name>ATP</name>
        <dbReference type="ChEBI" id="CHEBI:30616"/>
    </ligand>
</feature>
<dbReference type="Pfam" id="PF17769">
    <property type="entry name" value="PurK_C"/>
    <property type="match status" value="1"/>
</dbReference>
<comment type="similarity">
    <text evidence="4 5">Belongs to the PurK/PurT family.</text>
</comment>
<dbReference type="PANTHER" id="PTHR11609:SF5">
    <property type="entry name" value="PHOSPHORIBOSYLAMINOIMIDAZOLE CARBOXYLASE"/>
    <property type="match status" value="1"/>
</dbReference>
<dbReference type="NCBIfam" id="TIGR01161">
    <property type="entry name" value="purK"/>
    <property type="match status" value="1"/>
</dbReference>
<dbReference type="GO" id="GO:0046872">
    <property type="term" value="F:metal ion binding"/>
    <property type="evidence" value="ECO:0007669"/>
    <property type="project" value="InterPro"/>
</dbReference>
<evidence type="ECO:0000256" key="5">
    <source>
        <dbReference type="RuleBase" id="RU361200"/>
    </source>
</evidence>
<dbReference type="InterPro" id="IPR003135">
    <property type="entry name" value="ATP-grasp_carboxylate-amine"/>
</dbReference>
<keyword evidence="2 4" id="KW-0658">Purine biosynthesis</keyword>
<comment type="catalytic activity">
    <reaction evidence="4 5">
        <text>5-amino-1-(5-phospho-beta-D-ribosyl)imidazole + hydrogencarbonate + ATP = 5-carboxyamino-1-(5-phospho-D-ribosyl)imidazole + ADP + phosphate + 2 H(+)</text>
        <dbReference type="Rhea" id="RHEA:19317"/>
        <dbReference type="ChEBI" id="CHEBI:15378"/>
        <dbReference type="ChEBI" id="CHEBI:17544"/>
        <dbReference type="ChEBI" id="CHEBI:30616"/>
        <dbReference type="ChEBI" id="CHEBI:43474"/>
        <dbReference type="ChEBI" id="CHEBI:58730"/>
        <dbReference type="ChEBI" id="CHEBI:137981"/>
        <dbReference type="ChEBI" id="CHEBI:456216"/>
        <dbReference type="EC" id="6.3.4.18"/>
    </reaction>
</comment>
<dbReference type="InterPro" id="IPR011761">
    <property type="entry name" value="ATP-grasp"/>
</dbReference>
<dbReference type="UniPathway" id="UPA00074">
    <property type="reaction ID" value="UER00942"/>
</dbReference>
<sequence>MSVLWVLGAGQLGAMLKQAATPLGLDVRPVDIESTATLPLSANDIVTAEREEWPETIATKQLATHSNFVNLATFPQLADRLTQKQWLDRLELATAPWFPVESDSTAQHAYQTLGARVLLKRRRGGYDGKGQYWLKQADNTDIPEDWKGHAIAEQAINFDEEVSLVGVRGKNGEKYFYPLTLNLHINGILYASIAPLKRLNALQSKAETMLSTLMDALDYVGVMAMECFRIGDDLLINELAPRVHNSGHWTQAGASVCQFENHIRAVAGLPLAPMEVKNQSMMVNLIGVDLNYQWLTIKGLELYWYKKDVRPGRKVGHLNFCANDHSVLQNALSELNLPAPYPEALTWLAKNLPTTETATQ</sequence>
<dbReference type="SUPFAM" id="SSF51246">
    <property type="entry name" value="Rudiment single hybrid motif"/>
    <property type="match status" value="1"/>
</dbReference>
<dbReference type="PANTHER" id="PTHR11609">
    <property type="entry name" value="PURINE BIOSYNTHESIS PROTEIN 6/7, PUR6/7"/>
    <property type="match status" value="1"/>
</dbReference>
<organism evidence="7 8">
    <name type="scientific">Marinomonas profundi</name>
    <dbReference type="NCBI Taxonomy" id="2726122"/>
    <lineage>
        <taxon>Bacteria</taxon>
        <taxon>Pseudomonadati</taxon>
        <taxon>Pseudomonadota</taxon>
        <taxon>Gammaproteobacteria</taxon>
        <taxon>Oceanospirillales</taxon>
        <taxon>Oceanospirillaceae</taxon>
        <taxon>Marinomonas</taxon>
    </lineage>
</organism>
<feature type="binding site" evidence="4">
    <location>
        <begin position="237"/>
        <end position="238"/>
    </location>
    <ligand>
        <name>ATP</name>
        <dbReference type="ChEBI" id="CHEBI:30616"/>
    </ligand>
</feature>
<feature type="binding site" evidence="4">
    <location>
        <begin position="153"/>
        <end position="156"/>
    </location>
    <ligand>
        <name>ATP</name>
        <dbReference type="ChEBI" id="CHEBI:30616"/>
    </ligand>
</feature>
<dbReference type="Gene3D" id="3.30.470.20">
    <property type="entry name" value="ATP-grasp fold, B domain"/>
    <property type="match status" value="1"/>
</dbReference>
<dbReference type="GO" id="GO:0006189">
    <property type="term" value="P:'de novo' IMP biosynthetic process"/>
    <property type="evidence" value="ECO:0007669"/>
    <property type="project" value="UniProtKB-UniRule"/>
</dbReference>
<dbReference type="EMBL" id="JABAEK010000019">
    <property type="protein sequence ID" value="NLQ18773.1"/>
    <property type="molecule type" value="Genomic_DNA"/>
</dbReference>
<dbReference type="GO" id="GO:0004638">
    <property type="term" value="F:phosphoribosylaminoimidazole carboxylase activity"/>
    <property type="evidence" value="ECO:0007669"/>
    <property type="project" value="InterPro"/>
</dbReference>
<keyword evidence="1 4" id="KW-0547">Nucleotide-binding</keyword>
<dbReference type="RefSeq" id="WP_168826836.1">
    <property type="nucleotide sequence ID" value="NZ_CP073013.1"/>
</dbReference>
<dbReference type="InterPro" id="IPR011054">
    <property type="entry name" value="Rudment_hybrid_motif"/>
</dbReference>
<dbReference type="EC" id="6.3.4.18" evidence="4 5"/>
<dbReference type="Pfam" id="PF02222">
    <property type="entry name" value="ATP-grasp"/>
    <property type="match status" value="1"/>
</dbReference>
<evidence type="ECO:0000256" key="2">
    <source>
        <dbReference type="ARBA" id="ARBA00022755"/>
    </source>
</evidence>
<dbReference type="InterPro" id="IPR016185">
    <property type="entry name" value="PreATP-grasp_dom_sf"/>
</dbReference>
<dbReference type="SUPFAM" id="SSF56059">
    <property type="entry name" value="Glutathione synthetase ATP-binding domain-like"/>
    <property type="match status" value="1"/>
</dbReference>
<dbReference type="AlphaFoldDB" id="A0A847R8G9"/>
<keyword evidence="3 4" id="KW-0067">ATP-binding</keyword>
<evidence type="ECO:0000313" key="8">
    <source>
        <dbReference type="Proteomes" id="UP000586067"/>
    </source>
</evidence>
<dbReference type="InterPro" id="IPR013815">
    <property type="entry name" value="ATP_grasp_subdomain_1"/>
</dbReference>
<reference evidence="7 8" key="1">
    <citation type="submission" date="2020-04" db="EMBL/GenBank/DDBJ databases">
        <title>Marinomonas sp. M1K-6 isolated from the deep seawater of the Mariana Trench.</title>
        <authorList>
            <person name="Li Y."/>
        </authorList>
    </citation>
    <scope>NUCLEOTIDE SEQUENCE [LARGE SCALE GENOMIC DNA]</scope>
    <source>
        <strain evidence="7 8">M1K-6</strain>
    </source>
</reference>
<dbReference type="Proteomes" id="UP000586067">
    <property type="component" value="Unassembled WGS sequence"/>
</dbReference>
<feature type="binding site" evidence="4">
    <location>
        <position position="80"/>
    </location>
    <ligand>
        <name>ATP</name>
        <dbReference type="ChEBI" id="CHEBI:30616"/>
    </ligand>
</feature>
<dbReference type="GO" id="GO:0034028">
    <property type="term" value="F:5-(carboxyamino)imidazole ribonucleotide synthase activity"/>
    <property type="evidence" value="ECO:0007669"/>
    <property type="project" value="UniProtKB-UniRule"/>
</dbReference>
<dbReference type="Gene3D" id="3.30.1490.20">
    <property type="entry name" value="ATP-grasp fold, A domain"/>
    <property type="match status" value="1"/>
</dbReference>
<feature type="binding site" evidence="4">
    <location>
        <position position="184"/>
    </location>
    <ligand>
        <name>ATP</name>
        <dbReference type="ChEBI" id="CHEBI:30616"/>
    </ligand>
</feature>
<feature type="domain" description="ATP-grasp" evidence="6">
    <location>
        <begin position="84"/>
        <end position="267"/>
    </location>
</feature>
<dbReference type="InterPro" id="IPR005875">
    <property type="entry name" value="PurK"/>
</dbReference>
<keyword evidence="4 5" id="KW-0436">Ligase</keyword>
<dbReference type="HAMAP" id="MF_01928">
    <property type="entry name" value="PurK"/>
    <property type="match status" value="1"/>
</dbReference>
<comment type="function">
    <text evidence="5">Catalyzes the ATP-dependent conversion of 5-aminoimidazole ribonucleotide (AIR) and HCO(3)- to N5-carboxyaminoimidazole ribonucleotide (N5-CAIR).</text>
</comment>
<comment type="caution">
    <text evidence="7">The sequence shown here is derived from an EMBL/GenBank/DDBJ whole genome shotgun (WGS) entry which is preliminary data.</text>
</comment>
<feature type="binding site" evidence="4">
    <location>
        <position position="161"/>
    </location>
    <ligand>
        <name>ATP</name>
        <dbReference type="ChEBI" id="CHEBI:30616"/>
    </ligand>
</feature>
<comment type="function">
    <text evidence="4">Catalyzes the ATP-dependent conversion of 5-aminoimidazole ribonucleotide (AIR) and HCO(3)(-) to N5-carboxyaminoimidazole ribonucleotide (N5-CAIR).</text>
</comment>